<keyword evidence="2" id="KW-1185">Reference proteome</keyword>
<proteinExistence type="predicted"/>
<evidence type="ECO:0000313" key="2">
    <source>
        <dbReference type="Proteomes" id="UP000298030"/>
    </source>
</evidence>
<comment type="caution">
    <text evidence="1">The sequence shown here is derived from an EMBL/GenBank/DDBJ whole genome shotgun (WGS) entry which is preliminary data.</text>
</comment>
<dbReference type="Proteomes" id="UP000298030">
    <property type="component" value="Unassembled WGS sequence"/>
</dbReference>
<dbReference type="EMBL" id="QPFP01000007">
    <property type="protein sequence ID" value="TEB35732.1"/>
    <property type="molecule type" value="Genomic_DNA"/>
</dbReference>
<evidence type="ECO:0000313" key="1">
    <source>
        <dbReference type="EMBL" id="TEB35732.1"/>
    </source>
</evidence>
<organism evidence="1 2">
    <name type="scientific">Coprinellus micaceus</name>
    <name type="common">Glistening ink-cap mushroom</name>
    <name type="synonym">Coprinus micaceus</name>
    <dbReference type="NCBI Taxonomy" id="71717"/>
    <lineage>
        <taxon>Eukaryota</taxon>
        <taxon>Fungi</taxon>
        <taxon>Dikarya</taxon>
        <taxon>Basidiomycota</taxon>
        <taxon>Agaricomycotina</taxon>
        <taxon>Agaricomycetes</taxon>
        <taxon>Agaricomycetidae</taxon>
        <taxon>Agaricales</taxon>
        <taxon>Agaricineae</taxon>
        <taxon>Psathyrellaceae</taxon>
        <taxon>Coprinellus</taxon>
    </lineage>
</organism>
<name>A0A4Y7TQ80_COPMI</name>
<gene>
    <name evidence="1" type="ORF">FA13DRAFT_1728582</name>
</gene>
<dbReference type="AlphaFoldDB" id="A0A4Y7TQ80"/>
<protein>
    <submittedName>
        <fullName evidence="1">Uncharacterized protein</fullName>
    </submittedName>
</protein>
<sequence length="74" mass="8500">MTATGDKAFNFTRTESHRIIYTGSVEILNLKAIPQREQIHRCTNYQCPCYRCGADPFFHGWSVYLRAPCAQFPA</sequence>
<accession>A0A4Y7TQ80</accession>
<reference evidence="1 2" key="1">
    <citation type="journal article" date="2019" name="Nat. Ecol. Evol.">
        <title>Megaphylogeny resolves global patterns of mushroom evolution.</title>
        <authorList>
            <person name="Varga T."/>
            <person name="Krizsan K."/>
            <person name="Foldi C."/>
            <person name="Dima B."/>
            <person name="Sanchez-Garcia M."/>
            <person name="Sanchez-Ramirez S."/>
            <person name="Szollosi G.J."/>
            <person name="Szarkandi J.G."/>
            <person name="Papp V."/>
            <person name="Albert L."/>
            <person name="Andreopoulos W."/>
            <person name="Angelini C."/>
            <person name="Antonin V."/>
            <person name="Barry K.W."/>
            <person name="Bougher N.L."/>
            <person name="Buchanan P."/>
            <person name="Buyck B."/>
            <person name="Bense V."/>
            <person name="Catcheside P."/>
            <person name="Chovatia M."/>
            <person name="Cooper J."/>
            <person name="Damon W."/>
            <person name="Desjardin D."/>
            <person name="Finy P."/>
            <person name="Geml J."/>
            <person name="Haridas S."/>
            <person name="Hughes K."/>
            <person name="Justo A."/>
            <person name="Karasinski D."/>
            <person name="Kautmanova I."/>
            <person name="Kiss B."/>
            <person name="Kocsube S."/>
            <person name="Kotiranta H."/>
            <person name="LaButti K.M."/>
            <person name="Lechner B.E."/>
            <person name="Liimatainen K."/>
            <person name="Lipzen A."/>
            <person name="Lukacs Z."/>
            <person name="Mihaltcheva S."/>
            <person name="Morgado L.N."/>
            <person name="Niskanen T."/>
            <person name="Noordeloos M.E."/>
            <person name="Ohm R.A."/>
            <person name="Ortiz-Santana B."/>
            <person name="Ovrebo C."/>
            <person name="Racz N."/>
            <person name="Riley R."/>
            <person name="Savchenko A."/>
            <person name="Shiryaev A."/>
            <person name="Soop K."/>
            <person name="Spirin V."/>
            <person name="Szebenyi C."/>
            <person name="Tomsovsky M."/>
            <person name="Tulloss R.E."/>
            <person name="Uehling J."/>
            <person name="Grigoriev I.V."/>
            <person name="Vagvolgyi C."/>
            <person name="Papp T."/>
            <person name="Martin F.M."/>
            <person name="Miettinen O."/>
            <person name="Hibbett D.S."/>
            <person name="Nagy L.G."/>
        </authorList>
    </citation>
    <scope>NUCLEOTIDE SEQUENCE [LARGE SCALE GENOMIC DNA]</scope>
    <source>
        <strain evidence="1 2">FP101781</strain>
    </source>
</reference>